<proteinExistence type="predicted"/>
<sequence length="112" mass="12579">MDKRIQVTPLHYNPYHSTNEERIRTHVLFLRENEINRENAILLTGGAVVDVCTMSFNERIRMASTVIEEAGDIPAAVGTNQQYPRIRTAIRAAALAASSSQVSCPVRIYFCE</sequence>
<organism evidence="1">
    <name type="scientific">marine metagenome</name>
    <dbReference type="NCBI Taxonomy" id="408172"/>
    <lineage>
        <taxon>unclassified sequences</taxon>
        <taxon>metagenomes</taxon>
        <taxon>ecological metagenomes</taxon>
    </lineage>
</organism>
<dbReference type="AlphaFoldDB" id="A0A381WED6"/>
<gene>
    <name evidence="1" type="ORF">METZ01_LOCUS103181</name>
</gene>
<dbReference type="InterPro" id="IPR013785">
    <property type="entry name" value="Aldolase_TIM"/>
</dbReference>
<dbReference type="Gene3D" id="3.20.20.70">
    <property type="entry name" value="Aldolase class I"/>
    <property type="match status" value="1"/>
</dbReference>
<name>A0A381WED6_9ZZZZ</name>
<accession>A0A381WED6</accession>
<dbReference type="EMBL" id="UINC01011397">
    <property type="protein sequence ID" value="SVA50327.1"/>
    <property type="molecule type" value="Genomic_DNA"/>
</dbReference>
<protein>
    <submittedName>
        <fullName evidence="1">Uncharacterized protein</fullName>
    </submittedName>
</protein>
<evidence type="ECO:0000313" key="1">
    <source>
        <dbReference type="EMBL" id="SVA50327.1"/>
    </source>
</evidence>
<reference evidence="1" key="1">
    <citation type="submission" date="2018-05" db="EMBL/GenBank/DDBJ databases">
        <authorList>
            <person name="Lanie J.A."/>
            <person name="Ng W.-L."/>
            <person name="Kazmierczak K.M."/>
            <person name="Andrzejewski T.M."/>
            <person name="Davidsen T.M."/>
            <person name="Wayne K.J."/>
            <person name="Tettelin H."/>
            <person name="Glass J.I."/>
            <person name="Rusch D."/>
            <person name="Podicherti R."/>
            <person name="Tsui H.-C.T."/>
            <person name="Winkler M.E."/>
        </authorList>
    </citation>
    <scope>NUCLEOTIDE SEQUENCE</scope>
</reference>